<dbReference type="PROSITE" id="PS01124">
    <property type="entry name" value="HTH_ARAC_FAMILY_2"/>
    <property type="match status" value="1"/>
</dbReference>
<dbReference type="GO" id="GO:0043565">
    <property type="term" value="F:sequence-specific DNA binding"/>
    <property type="evidence" value="ECO:0007669"/>
    <property type="project" value="InterPro"/>
</dbReference>
<evidence type="ECO:0000256" key="3">
    <source>
        <dbReference type="ARBA" id="ARBA00023163"/>
    </source>
</evidence>
<dbReference type="OrthoDB" id="516605at2"/>
<proteinExistence type="predicted"/>
<dbReference type="SUPFAM" id="SSF46689">
    <property type="entry name" value="Homeodomain-like"/>
    <property type="match status" value="2"/>
</dbReference>
<dbReference type="PANTHER" id="PTHR46796">
    <property type="entry name" value="HTH-TYPE TRANSCRIPTIONAL ACTIVATOR RHAS-RELATED"/>
    <property type="match status" value="1"/>
</dbReference>
<organism evidence="5 6">
    <name type="scientific">Dulcicalothrix desertica PCC 7102</name>
    <dbReference type="NCBI Taxonomy" id="232991"/>
    <lineage>
        <taxon>Bacteria</taxon>
        <taxon>Bacillati</taxon>
        <taxon>Cyanobacteriota</taxon>
        <taxon>Cyanophyceae</taxon>
        <taxon>Nostocales</taxon>
        <taxon>Calotrichaceae</taxon>
        <taxon>Dulcicalothrix</taxon>
    </lineage>
</organism>
<evidence type="ECO:0000259" key="4">
    <source>
        <dbReference type="PROSITE" id="PS01124"/>
    </source>
</evidence>
<dbReference type="PANTHER" id="PTHR46796:SF6">
    <property type="entry name" value="ARAC SUBFAMILY"/>
    <property type="match status" value="1"/>
</dbReference>
<keyword evidence="6" id="KW-1185">Reference proteome</keyword>
<evidence type="ECO:0000313" key="6">
    <source>
        <dbReference type="Proteomes" id="UP000271624"/>
    </source>
</evidence>
<dbReference type="Gene3D" id="1.10.10.60">
    <property type="entry name" value="Homeodomain-like"/>
    <property type="match status" value="2"/>
</dbReference>
<dbReference type="GO" id="GO:0003700">
    <property type="term" value="F:DNA-binding transcription factor activity"/>
    <property type="evidence" value="ECO:0007669"/>
    <property type="project" value="InterPro"/>
</dbReference>
<keyword evidence="2" id="KW-0238">DNA-binding</keyword>
<dbReference type="RefSeq" id="WP_127078846.1">
    <property type="nucleotide sequence ID" value="NZ_RSCL01000001.1"/>
</dbReference>
<evidence type="ECO:0000256" key="2">
    <source>
        <dbReference type="ARBA" id="ARBA00023125"/>
    </source>
</evidence>
<evidence type="ECO:0000313" key="5">
    <source>
        <dbReference type="EMBL" id="RUT10201.1"/>
    </source>
</evidence>
<keyword evidence="3" id="KW-0804">Transcription</keyword>
<dbReference type="Pfam" id="PF12833">
    <property type="entry name" value="HTH_18"/>
    <property type="match status" value="1"/>
</dbReference>
<protein>
    <recommendedName>
        <fullName evidence="4">HTH araC/xylS-type domain-containing protein</fullName>
    </recommendedName>
</protein>
<keyword evidence="1" id="KW-0805">Transcription regulation</keyword>
<dbReference type="PROSITE" id="PS00041">
    <property type="entry name" value="HTH_ARAC_FAMILY_1"/>
    <property type="match status" value="1"/>
</dbReference>
<feature type="domain" description="HTH araC/xylS-type" evidence="4">
    <location>
        <begin position="192"/>
        <end position="290"/>
    </location>
</feature>
<gene>
    <name evidence="5" type="ORF">DSM106972_006960</name>
</gene>
<dbReference type="AlphaFoldDB" id="A0A3S1J9P9"/>
<reference evidence="5" key="2">
    <citation type="journal article" date="2019" name="Genome Biol. Evol.">
        <title>Day and night: Metabolic profiles and evolutionary relationships of six axenic non-marine cyanobacteria.</title>
        <authorList>
            <person name="Will S.E."/>
            <person name="Henke P."/>
            <person name="Boedeker C."/>
            <person name="Huang S."/>
            <person name="Brinkmann H."/>
            <person name="Rohde M."/>
            <person name="Jarek M."/>
            <person name="Friedl T."/>
            <person name="Seufert S."/>
            <person name="Schumacher M."/>
            <person name="Overmann J."/>
            <person name="Neumann-Schaal M."/>
            <person name="Petersen J."/>
        </authorList>
    </citation>
    <scope>NUCLEOTIDE SEQUENCE [LARGE SCALE GENOMIC DNA]</scope>
    <source>
        <strain evidence="5">PCC 7102</strain>
    </source>
</reference>
<sequence length="291" mass="32938">MKSSATRPTLKDCLPCLSSESQGWENIVVEKFQHQKGEGNCSYSSEHTICLSLAPRPVRLMQIQGDKTYTGLYGKGDISITPAKVPFFGRWDGEDHYLQIRIASGFIQTVALEALAINPDNLELQSEFRIRDPQIEAIGMMLLTELQQGNSGSKLYIDSLANVLAVHLIRQYATTKPQIPIFEGGLSERQLLQILDYIHEHLHKDIKLIDLAGLLGISQFHFSHLFKQSLGTTPYQYLLQQRVERAKQLLKQNNHSIMEIAFLCGFNSHSHLSKQFRQLAGMTPKAYRTLK</sequence>
<accession>A0A3S1J9P9</accession>
<name>A0A3S1J9P9_9CYAN</name>
<dbReference type="InterPro" id="IPR050204">
    <property type="entry name" value="AraC_XylS_family_regulators"/>
</dbReference>
<dbReference type="Proteomes" id="UP000271624">
    <property type="component" value="Unassembled WGS sequence"/>
</dbReference>
<dbReference type="InterPro" id="IPR018062">
    <property type="entry name" value="HTH_AraC-typ_CS"/>
</dbReference>
<dbReference type="SMART" id="SM00342">
    <property type="entry name" value="HTH_ARAC"/>
    <property type="match status" value="1"/>
</dbReference>
<evidence type="ECO:0000256" key="1">
    <source>
        <dbReference type="ARBA" id="ARBA00023015"/>
    </source>
</evidence>
<dbReference type="EMBL" id="RSCL01000001">
    <property type="protein sequence ID" value="RUT10201.1"/>
    <property type="molecule type" value="Genomic_DNA"/>
</dbReference>
<comment type="caution">
    <text evidence="5">The sequence shown here is derived from an EMBL/GenBank/DDBJ whole genome shotgun (WGS) entry which is preliminary data.</text>
</comment>
<dbReference type="InterPro" id="IPR018060">
    <property type="entry name" value="HTH_AraC"/>
</dbReference>
<dbReference type="InterPro" id="IPR009057">
    <property type="entry name" value="Homeodomain-like_sf"/>
</dbReference>
<reference evidence="5" key="1">
    <citation type="submission" date="2018-12" db="EMBL/GenBank/DDBJ databases">
        <authorList>
            <person name="Will S."/>
            <person name="Neumann-Schaal M."/>
            <person name="Henke P."/>
        </authorList>
    </citation>
    <scope>NUCLEOTIDE SEQUENCE</scope>
    <source>
        <strain evidence="5">PCC 7102</strain>
    </source>
</reference>